<evidence type="ECO:0008006" key="2">
    <source>
        <dbReference type="Google" id="ProtNLM"/>
    </source>
</evidence>
<name>A0A8S5MMK2_9CAUD</name>
<protein>
    <recommendedName>
        <fullName evidence="2">Phage protein</fullName>
    </recommendedName>
</protein>
<reference evidence="1" key="1">
    <citation type="journal article" date="2021" name="Proc. Natl. Acad. Sci. U.S.A.">
        <title>A Catalog of Tens of Thousands of Viruses from Human Metagenomes Reveals Hidden Associations with Chronic Diseases.</title>
        <authorList>
            <person name="Tisza M.J."/>
            <person name="Buck C.B."/>
        </authorList>
    </citation>
    <scope>NUCLEOTIDE SEQUENCE</scope>
    <source>
        <strain evidence="1">Ctxc31</strain>
    </source>
</reference>
<evidence type="ECO:0000313" key="1">
    <source>
        <dbReference type="EMBL" id="DAD83502.1"/>
    </source>
</evidence>
<dbReference type="EMBL" id="BK014938">
    <property type="protein sequence ID" value="DAD83502.1"/>
    <property type="molecule type" value="Genomic_DNA"/>
</dbReference>
<organism evidence="1">
    <name type="scientific">Siphoviridae sp. ctxc31</name>
    <dbReference type="NCBI Taxonomy" id="2826520"/>
    <lineage>
        <taxon>Viruses</taxon>
        <taxon>Duplodnaviria</taxon>
        <taxon>Heunggongvirae</taxon>
        <taxon>Uroviricota</taxon>
        <taxon>Caudoviricetes</taxon>
    </lineage>
</organism>
<sequence>MKESVVVKIFGKEYTIPFPNVGQYYRIESTKQAISSGMYNSMLLSNTLSAQNALDMIDVEATLIVLCPELIKDLKVENFSKLGIKDYREIKNVYFKEVAPFFKEINDLLRS</sequence>
<proteinExistence type="predicted"/>
<accession>A0A8S5MMK2</accession>